<dbReference type="GeneID" id="34518954"/>
<feature type="region of interest" description="Disordered" evidence="1">
    <location>
        <begin position="48"/>
        <end position="85"/>
    </location>
</feature>
<protein>
    <submittedName>
        <fullName evidence="3">Uncharacterized protein</fullName>
    </submittedName>
</protein>
<proteinExistence type="predicted"/>
<accession>W6MH73</accession>
<organism evidence="3 4">
    <name type="scientific">Kuraishia capsulata CBS 1993</name>
    <dbReference type="NCBI Taxonomy" id="1382522"/>
    <lineage>
        <taxon>Eukaryota</taxon>
        <taxon>Fungi</taxon>
        <taxon>Dikarya</taxon>
        <taxon>Ascomycota</taxon>
        <taxon>Saccharomycotina</taxon>
        <taxon>Pichiomycetes</taxon>
        <taxon>Pichiales</taxon>
        <taxon>Pichiaceae</taxon>
        <taxon>Kuraishia</taxon>
    </lineage>
</organism>
<keyword evidence="2" id="KW-0472">Membrane</keyword>
<dbReference type="AlphaFoldDB" id="W6MH73"/>
<evidence type="ECO:0000313" key="3">
    <source>
        <dbReference type="EMBL" id="CDK25554.1"/>
    </source>
</evidence>
<sequence>MNVIVYSSFTMALVFLVPTLMLLLLDFVLYAYRIAHRTLHPLVCPGKHLGSSKVKRDGNQEKQKTLNGKESPAITKDSTSTSRQEFSETITFRMTPAKPRNFVYETVVSG</sequence>
<evidence type="ECO:0000256" key="1">
    <source>
        <dbReference type="SAM" id="MobiDB-lite"/>
    </source>
</evidence>
<dbReference type="EMBL" id="HG793126">
    <property type="protein sequence ID" value="CDK25554.1"/>
    <property type="molecule type" value="Genomic_DNA"/>
</dbReference>
<dbReference type="HOGENOM" id="CLU_2171455_0_0_1"/>
<reference evidence="3" key="2">
    <citation type="submission" date="2014-02" db="EMBL/GenBank/DDBJ databases">
        <title>Complete DNA sequence of /Kuraishia capsulata/ illustrates novel genomic features among budding yeasts (/Saccharomycotina/).</title>
        <authorList>
            <person name="Morales L."/>
            <person name="Noel B."/>
            <person name="Porcel B."/>
            <person name="Marcet-Houben M."/>
            <person name="Hullo M-F."/>
            <person name="Sacerdot C."/>
            <person name="Tekaia F."/>
            <person name="Leh-Louis V."/>
            <person name="Despons L."/>
            <person name="Khanna V."/>
            <person name="Aury J-M."/>
            <person name="Barbe V."/>
            <person name="Couloux A."/>
            <person name="Labadie K."/>
            <person name="Pelletier E."/>
            <person name="Souciet J-L."/>
            <person name="Boekhout T."/>
            <person name="Gabaldon T."/>
            <person name="Wincker P."/>
            <person name="Dujon B."/>
        </authorList>
    </citation>
    <scope>NUCLEOTIDE SEQUENCE</scope>
    <source>
        <strain evidence="3">CBS 1993</strain>
    </source>
</reference>
<feature type="compositionally biased region" description="Polar residues" evidence="1">
    <location>
        <begin position="76"/>
        <end position="85"/>
    </location>
</feature>
<feature type="transmembrane region" description="Helical" evidence="2">
    <location>
        <begin position="6"/>
        <end position="32"/>
    </location>
</feature>
<evidence type="ECO:0000256" key="2">
    <source>
        <dbReference type="SAM" id="Phobius"/>
    </source>
</evidence>
<dbReference type="Proteomes" id="UP000019384">
    <property type="component" value="Unassembled WGS sequence"/>
</dbReference>
<name>W6MH73_9ASCO</name>
<gene>
    <name evidence="3" type="ORF">KUCA_T00001524001</name>
</gene>
<keyword evidence="2" id="KW-0812">Transmembrane</keyword>
<evidence type="ECO:0000313" key="4">
    <source>
        <dbReference type="Proteomes" id="UP000019384"/>
    </source>
</evidence>
<reference evidence="3" key="1">
    <citation type="submission" date="2013-12" db="EMBL/GenBank/DDBJ databases">
        <authorList>
            <person name="Genoscope - CEA"/>
        </authorList>
    </citation>
    <scope>NUCLEOTIDE SEQUENCE</scope>
    <source>
        <strain evidence="3">CBS 1993</strain>
    </source>
</reference>
<feature type="compositionally biased region" description="Basic and acidic residues" evidence="1">
    <location>
        <begin position="54"/>
        <end position="64"/>
    </location>
</feature>
<keyword evidence="4" id="KW-1185">Reference proteome</keyword>
<keyword evidence="2" id="KW-1133">Transmembrane helix</keyword>
<dbReference type="RefSeq" id="XP_022457566.1">
    <property type="nucleotide sequence ID" value="XM_022603713.1"/>
</dbReference>